<accession>A0A1F8BD57</accession>
<dbReference type="STRING" id="1802519.A2961_02820"/>
<name>A0A1F8BD57_9BACT</name>
<proteinExistence type="predicted"/>
<sequence>MQLKKYPKTYKLLRDYLNLSFGSTLINCPYWINKVKKGIRGPYSGKGTPKQIVRAALVRARKKNVQLGKLAKKELRAFLRQNRIGVDCSGLVFNLANSLDRERGGQGIAPRIFNRNKFPDWNPAWRASAEKLTNDKVAKKINLKDIGVGDLIRNRGGRHVLFVVESNNNSLTYVHSSTMLTKETGVHLGTIKIVDWEKGLEGQIWLEKTSDGENFGKKYFNPSNGDSIKRFNWW</sequence>
<protein>
    <submittedName>
        <fullName evidence="1">Uncharacterized protein</fullName>
    </submittedName>
</protein>
<organism evidence="1 2">
    <name type="scientific">Candidatus Woesebacteria bacterium RIFCSPLOWO2_01_FULL_39_21</name>
    <dbReference type="NCBI Taxonomy" id="1802519"/>
    <lineage>
        <taxon>Bacteria</taxon>
        <taxon>Candidatus Woeseibacteriota</taxon>
    </lineage>
</organism>
<comment type="caution">
    <text evidence="1">The sequence shown here is derived from an EMBL/GenBank/DDBJ whole genome shotgun (WGS) entry which is preliminary data.</text>
</comment>
<dbReference type="AlphaFoldDB" id="A0A1F8BD57"/>
<evidence type="ECO:0000313" key="1">
    <source>
        <dbReference type="EMBL" id="OGM61972.1"/>
    </source>
</evidence>
<dbReference type="Proteomes" id="UP000177082">
    <property type="component" value="Unassembled WGS sequence"/>
</dbReference>
<gene>
    <name evidence="1" type="ORF">A2961_02820</name>
</gene>
<reference evidence="1 2" key="1">
    <citation type="journal article" date="2016" name="Nat. Commun.">
        <title>Thousands of microbial genomes shed light on interconnected biogeochemical processes in an aquifer system.</title>
        <authorList>
            <person name="Anantharaman K."/>
            <person name="Brown C.T."/>
            <person name="Hug L.A."/>
            <person name="Sharon I."/>
            <person name="Castelle C.J."/>
            <person name="Probst A.J."/>
            <person name="Thomas B.C."/>
            <person name="Singh A."/>
            <person name="Wilkins M.J."/>
            <person name="Karaoz U."/>
            <person name="Brodie E.L."/>
            <person name="Williams K.H."/>
            <person name="Hubbard S.S."/>
            <person name="Banfield J.F."/>
        </authorList>
    </citation>
    <scope>NUCLEOTIDE SEQUENCE [LARGE SCALE GENOMIC DNA]</scope>
</reference>
<evidence type="ECO:0000313" key="2">
    <source>
        <dbReference type="Proteomes" id="UP000177082"/>
    </source>
</evidence>
<dbReference type="EMBL" id="MGHF01000030">
    <property type="protein sequence ID" value="OGM61972.1"/>
    <property type="molecule type" value="Genomic_DNA"/>
</dbReference>